<dbReference type="AlphaFoldDB" id="A0A1D2MHA9"/>
<dbReference type="SMART" id="SM00631">
    <property type="entry name" value="Zn_pept"/>
    <property type="match status" value="1"/>
</dbReference>
<dbReference type="InterPro" id="IPR050753">
    <property type="entry name" value="Peptidase_M14_domain"/>
</dbReference>
<keyword evidence="5" id="KW-0645">Protease</keyword>
<dbReference type="SUPFAM" id="SSF53187">
    <property type="entry name" value="Zn-dependent exopeptidases"/>
    <property type="match status" value="1"/>
</dbReference>
<accession>A0A1D2MHA9</accession>
<keyword evidence="2" id="KW-0325">Glycoprotein</keyword>
<dbReference type="OrthoDB" id="10249045at2759"/>
<comment type="caution">
    <text evidence="3">Lacks conserved residue(s) required for the propagation of feature annotation.</text>
</comment>
<reference evidence="5 6" key="1">
    <citation type="journal article" date="2016" name="Genome Biol. Evol.">
        <title>Gene Family Evolution Reflects Adaptation to Soil Environmental Stressors in the Genome of the Collembolan Orchesella cincta.</title>
        <authorList>
            <person name="Faddeeva-Vakhrusheva A."/>
            <person name="Derks M.F."/>
            <person name="Anvar S.Y."/>
            <person name="Agamennone V."/>
            <person name="Suring W."/>
            <person name="Smit S."/>
            <person name="van Straalen N.M."/>
            <person name="Roelofs D."/>
        </authorList>
    </citation>
    <scope>NUCLEOTIDE SEQUENCE [LARGE SCALE GENOMIC DNA]</scope>
    <source>
        <tissue evidence="5">Mixed pool</tissue>
    </source>
</reference>
<evidence type="ECO:0000256" key="2">
    <source>
        <dbReference type="ARBA" id="ARBA00023180"/>
    </source>
</evidence>
<evidence type="ECO:0000259" key="4">
    <source>
        <dbReference type="PROSITE" id="PS52035"/>
    </source>
</evidence>
<dbReference type="InterPro" id="IPR057246">
    <property type="entry name" value="CARBOXYPEPT_ZN_1"/>
</dbReference>
<gene>
    <name evidence="5" type="ORF">Ocin01_14321</name>
</gene>
<dbReference type="Gene3D" id="2.60.40.1120">
    <property type="entry name" value="Carboxypeptidase-like, regulatory domain"/>
    <property type="match status" value="1"/>
</dbReference>
<dbReference type="PANTHER" id="PTHR11532:SF73">
    <property type="entry name" value="CARBOXYPEPTIDASE D"/>
    <property type="match status" value="1"/>
</dbReference>
<dbReference type="GO" id="GO:0004181">
    <property type="term" value="F:metallocarboxypeptidase activity"/>
    <property type="evidence" value="ECO:0007669"/>
    <property type="project" value="InterPro"/>
</dbReference>
<dbReference type="PANTHER" id="PTHR11532">
    <property type="entry name" value="PROTEASE M14 CARBOXYPEPTIDASE"/>
    <property type="match status" value="1"/>
</dbReference>
<dbReference type="EMBL" id="LJIJ01001251">
    <property type="protein sequence ID" value="ODM92365.1"/>
    <property type="molecule type" value="Genomic_DNA"/>
</dbReference>
<dbReference type="PRINTS" id="PR00765">
    <property type="entry name" value="CRBOXYPTASEA"/>
</dbReference>
<dbReference type="Pfam" id="PF00246">
    <property type="entry name" value="Peptidase_M14"/>
    <property type="match status" value="1"/>
</dbReference>
<dbReference type="SUPFAM" id="SSF49464">
    <property type="entry name" value="Carboxypeptidase regulatory domain-like"/>
    <property type="match status" value="1"/>
</dbReference>
<proteinExistence type="inferred from homology"/>
<dbReference type="STRING" id="48709.A0A1D2MHA9"/>
<dbReference type="Pfam" id="PF13620">
    <property type="entry name" value="CarboxypepD_reg"/>
    <property type="match status" value="1"/>
</dbReference>
<evidence type="ECO:0000313" key="5">
    <source>
        <dbReference type="EMBL" id="ODM92365.1"/>
    </source>
</evidence>
<dbReference type="CDD" id="cd11308">
    <property type="entry name" value="Peptidase_M14NE-CP-C_like"/>
    <property type="match status" value="1"/>
</dbReference>
<evidence type="ECO:0000256" key="1">
    <source>
        <dbReference type="ARBA" id="ARBA00005988"/>
    </source>
</evidence>
<protein>
    <submittedName>
        <fullName evidence="5">Carboxypeptidase D</fullName>
    </submittedName>
</protein>
<dbReference type="Gene3D" id="3.40.630.10">
    <property type="entry name" value="Zn peptidases"/>
    <property type="match status" value="1"/>
</dbReference>
<dbReference type="GO" id="GO:0005615">
    <property type="term" value="C:extracellular space"/>
    <property type="evidence" value="ECO:0007669"/>
    <property type="project" value="TreeGrafter"/>
</dbReference>
<sequence length="485" mass="54808">MGCKHKHTDQFVSFIDALRAFKMTHIYRAITFLCFSGIIHFCRPNEITRAWWRSVSRHYLNYSETTQLLHSMEEEFSSFIRVYSLGKSVTQREMWAINLREDVHEDRPIGMPQLKVSANIHGDESVGRSLVLMLAVDLTRRYLAGNKTAVYLLTNADIHLIPSLNPDGFEKTLQDYKMYGGHGICEPFFDVVGHQNARKKNLNENFPDPFDEKVDSNEMERETKNIVRHLHNHDFVLGLTLKGGALVAAYGFMSNSLKHSRCVLGSNYDPSETPDEEYFEWISKLYADNHKTMGTGPQCATSSKAQFPLGISNGAASSYLASYGTMSDFIYLNSNCFEITAFVSCCKFPSASSLHKEWHNNVRAIYQFLLAGSFVGIKGVLTDEQGQPVKNARVAVEGNSHHVFTNSRGEYWRPLTKGSYRYSIVGSSTQSLMEFGHVEDLPDPENEVSETVVTENRAFISASVEMIVQNLTCALVLLFLVNHLE</sequence>
<comment type="similarity">
    <text evidence="1 3">Belongs to the peptidase M14 family.</text>
</comment>
<evidence type="ECO:0000313" key="6">
    <source>
        <dbReference type="Proteomes" id="UP000094527"/>
    </source>
</evidence>
<dbReference type="InterPro" id="IPR008969">
    <property type="entry name" value="CarboxyPept-like_regulatory"/>
</dbReference>
<dbReference type="Proteomes" id="UP000094527">
    <property type="component" value="Unassembled WGS sequence"/>
</dbReference>
<dbReference type="PROSITE" id="PS00132">
    <property type="entry name" value="CARBOXYPEPT_ZN_1"/>
    <property type="match status" value="1"/>
</dbReference>
<feature type="domain" description="Peptidase M14" evidence="4">
    <location>
        <begin position="58"/>
        <end position="372"/>
    </location>
</feature>
<keyword evidence="6" id="KW-1185">Reference proteome</keyword>
<evidence type="ECO:0000256" key="3">
    <source>
        <dbReference type="PROSITE-ProRule" id="PRU01379"/>
    </source>
</evidence>
<dbReference type="GO" id="GO:0016485">
    <property type="term" value="P:protein processing"/>
    <property type="evidence" value="ECO:0007669"/>
    <property type="project" value="TreeGrafter"/>
</dbReference>
<dbReference type="GO" id="GO:0008270">
    <property type="term" value="F:zinc ion binding"/>
    <property type="evidence" value="ECO:0007669"/>
    <property type="project" value="InterPro"/>
</dbReference>
<dbReference type="GO" id="GO:0006518">
    <property type="term" value="P:peptide metabolic process"/>
    <property type="evidence" value="ECO:0007669"/>
    <property type="project" value="TreeGrafter"/>
</dbReference>
<keyword evidence="5" id="KW-0121">Carboxypeptidase</keyword>
<name>A0A1D2MHA9_ORCCI</name>
<comment type="caution">
    <text evidence="5">The sequence shown here is derived from an EMBL/GenBank/DDBJ whole genome shotgun (WGS) entry which is preliminary data.</text>
</comment>
<keyword evidence="5" id="KW-0378">Hydrolase</keyword>
<dbReference type="InterPro" id="IPR000834">
    <property type="entry name" value="Peptidase_M14"/>
</dbReference>
<dbReference type="PROSITE" id="PS52035">
    <property type="entry name" value="PEPTIDASE_M14"/>
    <property type="match status" value="1"/>
</dbReference>
<organism evidence="5 6">
    <name type="scientific">Orchesella cincta</name>
    <name type="common">Springtail</name>
    <name type="synonym">Podura cincta</name>
    <dbReference type="NCBI Taxonomy" id="48709"/>
    <lineage>
        <taxon>Eukaryota</taxon>
        <taxon>Metazoa</taxon>
        <taxon>Ecdysozoa</taxon>
        <taxon>Arthropoda</taxon>
        <taxon>Hexapoda</taxon>
        <taxon>Collembola</taxon>
        <taxon>Entomobryomorpha</taxon>
        <taxon>Entomobryoidea</taxon>
        <taxon>Orchesellidae</taxon>
        <taxon>Orchesellinae</taxon>
        <taxon>Orchesella</taxon>
    </lineage>
</organism>